<evidence type="ECO:0000259" key="2">
    <source>
        <dbReference type="PROSITE" id="PS50119"/>
    </source>
</evidence>
<dbReference type="PANTHER" id="PTHR25462:SF296">
    <property type="entry name" value="MEIOTIC P26, ISOFORM F"/>
    <property type="match status" value="1"/>
</dbReference>
<feature type="domain" description="B box-type" evidence="2">
    <location>
        <begin position="69"/>
        <end position="112"/>
    </location>
</feature>
<evidence type="ECO:0000313" key="3">
    <source>
        <dbReference type="EMBL" id="VDI55833.1"/>
    </source>
</evidence>
<protein>
    <recommendedName>
        <fullName evidence="2">B box-type domain-containing protein</fullName>
    </recommendedName>
</protein>
<name>A0A8B6FV80_MYTGA</name>
<dbReference type="OrthoDB" id="10480928at2759"/>
<dbReference type="Pfam" id="PF00643">
    <property type="entry name" value="zf-B_box"/>
    <property type="match status" value="1"/>
</dbReference>
<keyword evidence="4" id="KW-1185">Reference proteome</keyword>
<gene>
    <name evidence="3" type="ORF">MGAL_10B034814</name>
</gene>
<dbReference type="Gene3D" id="3.30.160.60">
    <property type="entry name" value="Classic Zinc Finger"/>
    <property type="match status" value="1"/>
</dbReference>
<keyword evidence="1" id="KW-0479">Metal-binding</keyword>
<dbReference type="PANTHER" id="PTHR25462">
    <property type="entry name" value="BONUS, ISOFORM C-RELATED"/>
    <property type="match status" value="1"/>
</dbReference>
<dbReference type="EMBL" id="UYJE01007547">
    <property type="protein sequence ID" value="VDI55833.1"/>
    <property type="molecule type" value="Genomic_DNA"/>
</dbReference>
<dbReference type="SUPFAM" id="SSF75011">
    <property type="entry name" value="3-carboxy-cis,cis-mucoante lactonizing enzyme"/>
    <property type="match status" value="1"/>
</dbReference>
<organism evidence="3 4">
    <name type="scientific">Mytilus galloprovincialis</name>
    <name type="common">Mediterranean mussel</name>
    <dbReference type="NCBI Taxonomy" id="29158"/>
    <lineage>
        <taxon>Eukaryota</taxon>
        <taxon>Metazoa</taxon>
        <taxon>Spiralia</taxon>
        <taxon>Lophotrochozoa</taxon>
        <taxon>Mollusca</taxon>
        <taxon>Bivalvia</taxon>
        <taxon>Autobranchia</taxon>
        <taxon>Pteriomorphia</taxon>
        <taxon>Mytilida</taxon>
        <taxon>Mytiloidea</taxon>
        <taxon>Mytilidae</taxon>
        <taxon>Mytilinae</taxon>
        <taxon>Mytilus</taxon>
    </lineage>
</organism>
<dbReference type="AlphaFoldDB" id="A0A8B6FV80"/>
<sequence length="548" mass="64263">MATSSNQLVQIPLCTFCKEEKITEWICSDCDKPLCYDCKRCHLWVFERKDHKIVRAIPLRSKVYEKQKLKNINCKDHKDHFYTNYCIECQCLVCPECVSITSCHMGHSLKTINKLHGETLEELDLLEIYIKQTLLGSVTQKLKSLKDWYNFHEKKFEEGKENILKHTDDLRKRITEYSDKLLDELEQTFARNANFISQEKLKLEQFQKELKEKIKFINESKFIDDIEQIRKDISNESTNIKYFDNKESIVNIFGCLQIFDRTADVECKITNSYNLKSFIDQHHQEEYKPSVLSVAISNDGTIFFAKGKHLFELKPVKSPQVVVVLGSKITDILFLETNEIIFAVDGFILVKKGHDKIQTLYELEKSYYFILSLCRSRDGNIMILYIKPYEQTLLEIFLKKPYTFYIEVISPDGFKVKTITIRHETRFNNEVKMAIMTEDRNKNICILNLIDRDVKSYNQEGKLIWQQRVYSPIDMVSTPLGSTVVFCERERLLILNSDGKFVKMTNLWAENNLQYPGLHTHSLCFKNNGELAVLSDEKLYIVQFSFAV</sequence>
<evidence type="ECO:0000313" key="4">
    <source>
        <dbReference type="Proteomes" id="UP000596742"/>
    </source>
</evidence>
<evidence type="ECO:0000256" key="1">
    <source>
        <dbReference type="PROSITE-ProRule" id="PRU00024"/>
    </source>
</evidence>
<feature type="domain" description="B box-type" evidence="2">
    <location>
        <begin position="9"/>
        <end position="56"/>
    </location>
</feature>
<keyword evidence="1" id="KW-0862">Zinc</keyword>
<comment type="caution">
    <text evidence="3">The sequence shown here is derived from an EMBL/GenBank/DDBJ whole genome shotgun (WGS) entry which is preliminary data.</text>
</comment>
<dbReference type="CDD" id="cd19756">
    <property type="entry name" value="Bbox2"/>
    <property type="match status" value="1"/>
</dbReference>
<dbReference type="Proteomes" id="UP000596742">
    <property type="component" value="Unassembled WGS sequence"/>
</dbReference>
<dbReference type="InterPro" id="IPR047153">
    <property type="entry name" value="TRIM45/56/19-like"/>
</dbReference>
<dbReference type="SUPFAM" id="SSF57845">
    <property type="entry name" value="B-box zinc-binding domain"/>
    <property type="match status" value="1"/>
</dbReference>
<keyword evidence="1" id="KW-0863">Zinc-finger</keyword>
<dbReference type="InterPro" id="IPR000315">
    <property type="entry name" value="Znf_B-box"/>
</dbReference>
<dbReference type="GO" id="GO:0008270">
    <property type="term" value="F:zinc ion binding"/>
    <property type="evidence" value="ECO:0007669"/>
    <property type="project" value="UniProtKB-KW"/>
</dbReference>
<reference evidence="3" key="1">
    <citation type="submission" date="2018-11" db="EMBL/GenBank/DDBJ databases">
        <authorList>
            <person name="Alioto T."/>
            <person name="Alioto T."/>
        </authorList>
    </citation>
    <scope>NUCLEOTIDE SEQUENCE</scope>
</reference>
<dbReference type="PROSITE" id="PS50119">
    <property type="entry name" value="ZF_BBOX"/>
    <property type="match status" value="2"/>
</dbReference>
<accession>A0A8B6FV80</accession>
<proteinExistence type="predicted"/>